<evidence type="ECO:0000256" key="2">
    <source>
        <dbReference type="ARBA" id="ARBA00008536"/>
    </source>
</evidence>
<dbReference type="GO" id="GO:0002229">
    <property type="term" value="P:defense response to oomycetes"/>
    <property type="evidence" value="ECO:0007669"/>
    <property type="project" value="UniProtKB-ARBA"/>
</dbReference>
<keyword evidence="8" id="KW-0732">Signal</keyword>
<evidence type="ECO:0000256" key="5">
    <source>
        <dbReference type="ARBA" id="ARBA00022527"/>
    </source>
</evidence>
<dbReference type="GO" id="GO:0004714">
    <property type="term" value="F:transmembrane receptor protein tyrosine kinase activity"/>
    <property type="evidence" value="ECO:0007669"/>
    <property type="project" value="InterPro"/>
</dbReference>
<dbReference type="PROSITE" id="PS00107">
    <property type="entry name" value="PROTEIN_KINASE_ATP"/>
    <property type="match status" value="1"/>
</dbReference>
<dbReference type="AlphaFoldDB" id="A0A251UC63"/>
<keyword evidence="4" id="KW-1003">Cell membrane</keyword>
<dbReference type="GO" id="GO:0005886">
    <property type="term" value="C:plasma membrane"/>
    <property type="evidence" value="ECO:0000318"/>
    <property type="project" value="GO_Central"/>
</dbReference>
<evidence type="ECO:0000256" key="18">
    <source>
        <dbReference type="SAM" id="MobiDB-lite"/>
    </source>
</evidence>
<evidence type="ECO:0000256" key="9">
    <source>
        <dbReference type="ARBA" id="ARBA00022741"/>
    </source>
</evidence>
<dbReference type="InterPro" id="IPR000719">
    <property type="entry name" value="Prot_kinase_dom"/>
</dbReference>
<reference evidence="20" key="3">
    <citation type="submission" date="2020-06" db="EMBL/GenBank/DDBJ databases">
        <title>Helianthus annuus Genome sequencing and assembly Release 2.</title>
        <authorList>
            <person name="Gouzy J."/>
            <person name="Langlade N."/>
            <person name="Munos S."/>
        </authorList>
    </citation>
    <scope>NUCLEOTIDE SEQUENCE</scope>
    <source>
        <tissue evidence="20">Leaves</tissue>
    </source>
</reference>
<evidence type="ECO:0000256" key="16">
    <source>
        <dbReference type="PROSITE-ProRule" id="PRU10141"/>
    </source>
</evidence>
<dbReference type="PROSITE" id="PS00108">
    <property type="entry name" value="PROTEIN_KINASE_ST"/>
    <property type="match status" value="1"/>
</dbReference>
<protein>
    <submittedName>
        <fullName evidence="21">Putative serine/threonine/dual specificity protein kinase, catalytic domain-containing protein</fullName>
    </submittedName>
</protein>
<dbReference type="EMBL" id="MNCJ02000328">
    <property type="protein sequence ID" value="KAF5774513.1"/>
    <property type="molecule type" value="Genomic_DNA"/>
</dbReference>
<dbReference type="EMBL" id="CM007896">
    <property type="protein sequence ID" value="OTG20938.1"/>
    <property type="molecule type" value="Genomic_DNA"/>
</dbReference>
<evidence type="ECO:0000256" key="11">
    <source>
        <dbReference type="ARBA" id="ARBA00022840"/>
    </source>
</evidence>
<dbReference type="InParanoid" id="A0A251UC63"/>
<keyword evidence="14" id="KW-0675">Receptor</keyword>
<dbReference type="PROSITE" id="PS50011">
    <property type="entry name" value="PROTEIN_KINASE_DOM"/>
    <property type="match status" value="1"/>
</dbReference>
<evidence type="ECO:0000256" key="17">
    <source>
        <dbReference type="RuleBase" id="RU000304"/>
    </source>
</evidence>
<evidence type="ECO:0000256" key="10">
    <source>
        <dbReference type="ARBA" id="ARBA00022777"/>
    </source>
</evidence>
<keyword evidence="11 16" id="KW-0067">ATP-binding</keyword>
<gene>
    <name evidence="21" type="ORF">HannXRQ_Chr07g0198651</name>
    <name evidence="20" type="ORF">HanXRQr2_Chr13g0601311</name>
</gene>
<evidence type="ECO:0000256" key="8">
    <source>
        <dbReference type="ARBA" id="ARBA00022729"/>
    </source>
</evidence>
<evidence type="ECO:0000256" key="13">
    <source>
        <dbReference type="ARBA" id="ARBA00023136"/>
    </source>
</evidence>
<dbReference type="GO" id="GO:0004672">
    <property type="term" value="F:protein kinase activity"/>
    <property type="evidence" value="ECO:0000318"/>
    <property type="project" value="GO_Central"/>
</dbReference>
<dbReference type="InterPro" id="IPR045272">
    <property type="entry name" value="ANXUR1/2-like"/>
</dbReference>
<reference evidence="20 22" key="1">
    <citation type="journal article" date="2017" name="Nature">
        <title>The sunflower genome provides insights into oil metabolism, flowering and Asterid evolution.</title>
        <authorList>
            <person name="Badouin H."/>
            <person name="Gouzy J."/>
            <person name="Grassa C.J."/>
            <person name="Murat F."/>
            <person name="Staton S.E."/>
            <person name="Cottret L."/>
            <person name="Lelandais-Briere C."/>
            <person name="Owens G.L."/>
            <person name="Carrere S."/>
            <person name="Mayjonade B."/>
            <person name="Legrand L."/>
            <person name="Gill N."/>
            <person name="Kane N.C."/>
            <person name="Bowers J.E."/>
            <person name="Hubner S."/>
            <person name="Bellec A."/>
            <person name="Berard A."/>
            <person name="Berges H."/>
            <person name="Blanchet N."/>
            <person name="Boniface M.C."/>
            <person name="Brunel D."/>
            <person name="Catrice O."/>
            <person name="Chaidir N."/>
            <person name="Claudel C."/>
            <person name="Donnadieu C."/>
            <person name="Faraut T."/>
            <person name="Fievet G."/>
            <person name="Helmstetter N."/>
            <person name="King M."/>
            <person name="Knapp S.J."/>
            <person name="Lai Z."/>
            <person name="Le Paslier M.C."/>
            <person name="Lippi Y."/>
            <person name="Lorenzon L."/>
            <person name="Mandel J.R."/>
            <person name="Marage G."/>
            <person name="Marchand G."/>
            <person name="Marquand E."/>
            <person name="Bret-Mestries E."/>
            <person name="Morien E."/>
            <person name="Nambeesan S."/>
            <person name="Nguyen T."/>
            <person name="Pegot-Espagnet P."/>
            <person name="Pouilly N."/>
            <person name="Raftis F."/>
            <person name="Sallet E."/>
            <person name="Schiex T."/>
            <person name="Thomas J."/>
            <person name="Vandecasteele C."/>
            <person name="Vares D."/>
            <person name="Vear F."/>
            <person name="Vautrin S."/>
            <person name="Crespi M."/>
            <person name="Mangin B."/>
            <person name="Burke J.M."/>
            <person name="Salse J."/>
            <person name="Munos S."/>
            <person name="Vincourt P."/>
            <person name="Rieseberg L.H."/>
            <person name="Langlade N.B."/>
        </authorList>
    </citation>
    <scope>NUCLEOTIDE SEQUENCE [LARGE SCALE GENOMIC DNA]</scope>
    <source>
        <strain evidence="22">cv. SF193</strain>
        <tissue evidence="20">Leaves</tissue>
    </source>
</reference>
<evidence type="ECO:0000256" key="6">
    <source>
        <dbReference type="ARBA" id="ARBA00022679"/>
    </source>
</evidence>
<proteinExistence type="inferred from homology"/>
<dbReference type="Gene3D" id="1.10.510.10">
    <property type="entry name" value="Transferase(Phosphotransferase) domain 1"/>
    <property type="match status" value="1"/>
</dbReference>
<keyword evidence="6 20" id="KW-0808">Transferase</keyword>
<comment type="similarity">
    <text evidence="3">In the C-terminal section; belongs to the protein kinase superfamily. Ser/Thr protein kinase family.</text>
</comment>
<feature type="region of interest" description="Disordered" evidence="18">
    <location>
        <begin position="333"/>
        <end position="352"/>
    </location>
</feature>
<dbReference type="FunFam" id="3.30.200.20:FF:000039">
    <property type="entry name" value="receptor-like protein kinase FERONIA"/>
    <property type="match status" value="1"/>
</dbReference>
<keyword evidence="7" id="KW-0812">Transmembrane</keyword>
<keyword evidence="12" id="KW-1133">Transmembrane helix</keyword>
<evidence type="ECO:0000256" key="7">
    <source>
        <dbReference type="ARBA" id="ARBA00022692"/>
    </source>
</evidence>
<reference evidence="21" key="2">
    <citation type="submission" date="2017-02" db="EMBL/GenBank/DDBJ databases">
        <title>Sunflower complete genome.</title>
        <authorList>
            <person name="Langlade N."/>
            <person name="Munos S."/>
        </authorList>
    </citation>
    <scope>NUCLEOTIDE SEQUENCE [LARGE SCALE GENOMIC DNA]</scope>
    <source>
        <tissue evidence="21">Leaves</tissue>
    </source>
</reference>
<keyword evidence="15" id="KW-0325">Glycoprotein</keyword>
<sequence>MSFMKDFDHLKIQMKDVVSATNNFDPTRVIGCGGFGKVYKGELSSPEGQITFAFKHLDRRLGQGNIEFWKEIMMLSKHKHKNLVTLMHFCIEDDEMILVYEYASRGSLDRYLSDASTLTWTQRLKISVGVAHGLQFLHDPKGSQQRVIHRDIKSANILLDDDWTAKVSDFGLSKVGPANQAHTYMVSHGVGTPGYWDPLYMEFGYLSKESDVYSFGVVLFEILCGRLCYEYSNHEQTKILVPKWRQCYDEKRLDEIILSDLKKQMDPGSLESFSAIAYQCVKKVREERPTMAEIVKELEFSLEQQEIFESILESSHGESTSLMLKFESRFKDRADDDYSQPPPSSDEFDDSEEMANLQTPNIHGGVVVAVEDASSSQDNDRRVKRLWVIERSKEIWEHYNSDECPEEEFRKVFRMSKVMFNMICDELDHTLNKKHTLLRLAIPVRQRVAVCLYRLAAGANL</sequence>
<keyword evidence="22" id="KW-1185">Reference proteome</keyword>
<evidence type="ECO:0000256" key="4">
    <source>
        <dbReference type="ARBA" id="ARBA00022475"/>
    </source>
</evidence>
<dbReference type="SUPFAM" id="SSF56112">
    <property type="entry name" value="Protein kinase-like (PK-like)"/>
    <property type="match status" value="1"/>
</dbReference>
<dbReference type="PANTHER" id="PTHR27003">
    <property type="entry name" value="OS07G0166700 PROTEIN"/>
    <property type="match status" value="1"/>
</dbReference>
<keyword evidence="5 17" id="KW-0723">Serine/threonine-protein kinase</keyword>
<evidence type="ECO:0000256" key="14">
    <source>
        <dbReference type="ARBA" id="ARBA00023170"/>
    </source>
</evidence>
<dbReference type="FunFam" id="1.10.510.10:FF:000240">
    <property type="entry name" value="Lectin-domain containing receptor kinase A4.3"/>
    <property type="match status" value="1"/>
</dbReference>
<dbReference type="InterPro" id="IPR011009">
    <property type="entry name" value="Kinase-like_dom_sf"/>
</dbReference>
<dbReference type="Gene3D" id="3.30.200.20">
    <property type="entry name" value="Phosphorylase Kinase, domain 1"/>
    <property type="match status" value="1"/>
</dbReference>
<keyword evidence="13" id="KW-0472">Membrane</keyword>
<dbReference type="InterPro" id="IPR017441">
    <property type="entry name" value="Protein_kinase_ATP_BS"/>
</dbReference>
<dbReference type="Pfam" id="PF07714">
    <property type="entry name" value="PK_Tyr_Ser-Thr"/>
    <property type="match status" value="1"/>
</dbReference>
<dbReference type="SMART" id="SM00220">
    <property type="entry name" value="S_TKc"/>
    <property type="match status" value="1"/>
</dbReference>
<evidence type="ECO:0000256" key="3">
    <source>
        <dbReference type="ARBA" id="ARBA00010217"/>
    </source>
</evidence>
<evidence type="ECO:0000256" key="15">
    <source>
        <dbReference type="ARBA" id="ARBA00023180"/>
    </source>
</evidence>
<comment type="similarity">
    <text evidence="17">Belongs to the protein kinase superfamily.</text>
</comment>
<keyword evidence="10 21" id="KW-0418">Kinase</keyword>
<dbReference type="Proteomes" id="UP000215914">
    <property type="component" value="Chromosome 7"/>
</dbReference>
<dbReference type="Gramene" id="mRNA:HanXRQr2_Chr13g0601311">
    <property type="protein sequence ID" value="mRNA:HanXRQr2_Chr13g0601311"/>
    <property type="gene ID" value="HanXRQr2_Chr13g0601311"/>
</dbReference>
<dbReference type="PANTHER" id="PTHR27003:SF380">
    <property type="entry name" value="MITOGEN-ACTIVATED PROTEIN (MAP) KINASE KINASE KINASE STE11, CRYPTOCOCCUS-RELATED"/>
    <property type="match status" value="1"/>
</dbReference>
<keyword evidence="9 16" id="KW-0547">Nucleotide-binding</keyword>
<evidence type="ECO:0000256" key="12">
    <source>
        <dbReference type="ARBA" id="ARBA00022989"/>
    </source>
</evidence>
<name>A0A251UC63_HELAN</name>
<feature type="domain" description="Protein kinase" evidence="19">
    <location>
        <begin position="24"/>
        <end position="300"/>
    </location>
</feature>
<evidence type="ECO:0000313" key="20">
    <source>
        <dbReference type="EMBL" id="KAF5774513.1"/>
    </source>
</evidence>
<comment type="similarity">
    <text evidence="2">In the N-terminal section; belongs to the leguminous lectin family.</text>
</comment>
<dbReference type="InterPro" id="IPR008271">
    <property type="entry name" value="Ser/Thr_kinase_AS"/>
</dbReference>
<dbReference type="GO" id="GO:0005524">
    <property type="term" value="F:ATP binding"/>
    <property type="evidence" value="ECO:0007669"/>
    <property type="project" value="UniProtKB-UniRule"/>
</dbReference>
<feature type="binding site" evidence="16">
    <location>
        <position position="55"/>
    </location>
    <ligand>
        <name>ATP</name>
        <dbReference type="ChEBI" id="CHEBI:30616"/>
    </ligand>
</feature>
<evidence type="ECO:0000256" key="1">
    <source>
        <dbReference type="ARBA" id="ARBA00004251"/>
    </source>
</evidence>
<evidence type="ECO:0000313" key="21">
    <source>
        <dbReference type="EMBL" id="OTG20938.1"/>
    </source>
</evidence>
<evidence type="ECO:0000259" key="19">
    <source>
        <dbReference type="PROSITE" id="PS50011"/>
    </source>
</evidence>
<comment type="subcellular location">
    <subcellularLocation>
        <location evidence="1">Cell membrane</location>
        <topology evidence="1">Single-pass type I membrane protein</topology>
    </subcellularLocation>
</comment>
<organism evidence="21 22">
    <name type="scientific">Helianthus annuus</name>
    <name type="common">Common sunflower</name>
    <dbReference type="NCBI Taxonomy" id="4232"/>
    <lineage>
        <taxon>Eukaryota</taxon>
        <taxon>Viridiplantae</taxon>
        <taxon>Streptophyta</taxon>
        <taxon>Embryophyta</taxon>
        <taxon>Tracheophyta</taxon>
        <taxon>Spermatophyta</taxon>
        <taxon>Magnoliopsida</taxon>
        <taxon>eudicotyledons</taxon>
        <taxon>Gunneridae</taxon>
        <taxon>Pentapetalae</taxon>
        <taxon>asterids</taxon>
        <taxon>campanulids</taxon>
        <taxon>Asterales</taxon>
        <taxon>Asteraceae</taxon>
        <taxon>Asteroideae</taxon>
        <taxon>Heliantheae alliance</taxon>
        <taxon>Heliantheae</taxon>
        <taxon>Helianthus</taxon>
    </lineage>
</organism>
<accession>A0A251UC63</accession>
<dbReference type="InterPro" id="IPR001245">
    <property type="entry name" value="Ser-Thr/Tyr_kinase_cat_dom"/>
</dbReference>
<dbReference type="GO" id="GO:0004674">
    <property type="term" value="F:protein serine/threonine kinase activity"/>
    <property type="evidence" value="ECO:0007669"/>
    <property type="project" value="UniProtKB-KW"/>
</dbReference>
<evidence type="ECO:0000313" key="22">
    <source>
        <dbReference type="Proteomes" id="UP000215914"/>
    </source>
</evidence>